<proteinExistence type="predicted"/>
<dbReference type="AlphaFoldDB" id="A0AAW2XXZ3"/>
<organism evidence="1">
    <name type="scientific">Sesamum latifolium</name>
    <dbReference type="NCBI Taxonomy" id="2727402"/>
    <lineage>
        <taxon>Eukaryota</taxon>
        <taxon>Viridiplantae</taxon>
        <taxon>Streptophyta</taxon>
        <taxon>Embryophyta</taxon>
        <taxon>Tracheophyta</taxon>
        <taxon>Spermatophyta</taxon>
        <taxon>Magnoliopsida</taxon>
        <taxon>eudicotyledons</taxon>
        <taxon>Gunneridae</taxon>
        <taxon>Pentapetalae</taxon>
        <taxon>asterids</taxon>
        <taxon>lamiids</taxon>
        <taxon>Lamiales</taxon>
        <taxon>Pedaliaceae</taxon>
        <taxon>Sesamum</taxon>
    </lineage>
</organism>
<accession>A0AAW2XXZ3</accession>
<dbReference type="EMBL" id="JACGWN010000002">
    <property type="protein sequence ID" value="KAL0458525.1"/>
    <property type="molecule type" value="Genomic_DNA"/>
</dbReference>
<protein>
    <submittedName>
        <fullName evidence="1">Uncharacterized protein</fullName>
    </submittedName>
</protein>
<comment type="caution">
    <text evidence="1">The sequence shown here is derived from an EMBL/GenBank/DDBJ whole genome shotgun (WGS) entry which is preliminary data.</text>
</comment>
<reference evidence="1" key="2">
    <citation type="journal article" date="2024" name="Plant">
        <title>Genomic evolution and insights into agronomic trait innovations of Sesamum species.</title>
        <authorList>
            <person name="Miao H."/>
            <person name="Wang L."/>
            <person name="Qu L."/>
            <person name="Liu H."/>
            <person name="Sun Y."/>
            <person name="Le M."/>
            <person name="Wang Q."/>
            <person name="Wei S."/>
            <person name="Zheng Y."/>
            <person name="Lin W."/>
            <person name="Duan Y."/>
            <person name="Cao H."/>
            <person name="Xiong S."/>
            <person name="Wang X."/>
            <person name="Wei L."/>
            <person name="Li C."/>
            <person name="Ma Q."/>
            <person name="Ju M."/>
            <person name="Zhao R."/>
            <person name="Li G."/>
            <person name="Mu C."/>
            <person name="Tian Q."/>
            <person name="Mei H."/>
            <person name="Zhang T."/>
            <person name="Gao T."/>
            <person name="Zhang H."/>
        </authorList>
    </citation>
    <scope>NUCLEOTIDE SEQUENCE</scope>
    <source>
        <strain evidence="1">KEN1</strain>
    </source>
</reference>
<evidence type="ECO:0000313" key="1">
    <source>
        <dbReference type="EMBL" id="KAL0458525.1"/>
    </source>
</evidence>
<name>A0AAW2XXZ3_9LAMI</name>
<sequence length="127" mass="14450">MSDKDKLFTFIEGLKLWARLELQRQRVTDLGLTMAATERLTNFNPKYRRDRWTASNSIQNKPGGMNRSGVIPSEVGEIQSPTFILVRRAVQTGTNPRRTSRGRHRRAVDASYATANIDIGTTRRNNC</sequence>
<gene>
    <name evidence="1" type="ORF">Slati_0479700</name>
</gene>
<reference evidence="1" key="1">
    <citation type="submission" date="2020-06" db="EMBL/GenBank/DDBJ databases">
        <authorList>
            <person name="Li T."/>
            <person name="Hu X."/>
            <person name="Zhang T."/>
            <person name="Song X."/>
            <person name="Zhang H."/>
            <person name="Dai N."/>
            <person name="Sheng W."/>
            <person name="Hou X."/>
            <person name="Wei L."/>
        </authorList>
    </citation>
    <scope>NUCLEOTIDE SEQUENCE</scope>
    <source>
        <strain evidence="1">KEN1</strain>
        <tissue evidence="1">Leaf</tissue>
    </source>
</reference>